<organism evidence="1 2">
    <name type="scientific">Zalaria obscura</name>
    <dbReference type="NCBI Taxonomy" id="2024903"/>
    <lineage>
        <taxon>Eukaryota</taxon>
        <taxon>Fungi</taxon>
        <taxon>Dikarya</taxon>
        <taxon>Ascomycota</taxon>
        <taxon>Pezizomycotina</taxon>
        <taxon>Dothideomycetes</taxon>
        <taxon>Dothideomycetidae</taxon>
        <taxon>Dothideales</taxon>
        <taxon>Zalariaceae</taxon>
        <taxon>Zalaria</taxon>
    </lineage>
</organism>
<dbReference type="EMBL" id="JAMKPW020000008">
    <property type="protein sequence ID" value="KAK8215372.1"/>
    <property type="molecule type" value="Genomic_DNA"/>
</dbReference>
<evidence type="ECO:0000313" key="1">
    <source>
        <dbReference type="EMBL" id="KAK8215372.1"/>
    </source>
</evidence>
<sequence>MPWKSRYTTDVPQLDLATWLFKSPSDSLPETPCLLDAEKPDRYWLSHSTYRLWCKRLAAGLIKNGLQPGDRVLLFSGNTLFFPVVFMGVIMAGGVFTGANPSYVARELAYQLKDSGARFLITSTASLDTSLEAADSIGMSHDRVFAFDGGYETFDGVGRSMKSIRHWSHLIASPAEGEAYRWKQLSTLEEVNRTICLNYSSGTTGVPKGVMITHRNYIANTSQTIFNAKLDPDYDDQLKRARWLCFLPMYHAYGQTYFCVGSVVRQIPVYIMRKFDFVKMLEYIERYEITDLTLVPPIAVALAKHPAVKKFNLSSVNNIGCGAAPLGREVCAEVESIWPAGQMNVKQGWGMTEVTCSACGWDPRERSNSNSVGELNANVEGRIMDDSGTHELPQGQRGELWVRGPNVMKGYWQKPEATKETLTEDGWLKTGDIAYLDQHGKLFIVDRKKELIKVKGNQVAPAELEALLLDHEAIADAAVIGVTIKGEELPRAYLVLKEGYQLKVEDVHKFMETRVARHKRLVGGVMFVDSIPKNPVRWPEHLLTTPSADMITVSLGTAKRVPHHYFLPRSPSAQLLATPTTRHDRQDAFQSLQDASDYLKRKLLTRCSLQTKLVKNSAYFSRYQVKYKRRRAGKTDYYARKRLITQAKNKYNAPKYRMVVRFTNRDIIMQIVTSEITGDKVFSCAYAHELKAYGITHGLTNWAAAYATGLLLARRTLKKLNIDEAFTGVEEADGEFQLTEAAEVDGEERRPFKAYLDVGLVRTSTGARVFGAMKGASDGGLYIPHSEKRFPGFDIETKELDAETLRKYIFGGHVAEYMETLADDDEERYKSQFQGYIDDEIEADGLEELYQDAHKQIREDPFKKDEDEEPKKSREEWKAESKKYRTGKLTYDQKVERVKAKIAQLQS</sequence>
<dbReference type="Proteomes" id="UP001320706">
    <property type="component" value="Unassembled WGS sequence"/>
</dbReference>
<name>A0ACC3SIP9_9PEZI</name>
<evidence type="ECO:0000313" key="2">
    <source>
        <dbReference type="Proteomes" id="UP001320706"/>
    </source>
</evidence>
<protein>
    <submittedName>
        <fullName evidence="1">Uncharacterized protein</fullName>
    </submittedName>
</protein>
<keyword evidence="2" id="KW-1185">Reference proteome</keyword>
<reference evidence="1" key="1">
    <citation type="submission" date="2024-02" db="EMBL/GenBank/DDBJ databases">
        <title>Metagenome Assembled Genome of Zalaria obscura JY119.</title>
        <authorList>
            <person name="Vighnesh L."/>
            <person name="Jagadeeshwari U."/>
            <person name="Venkata Ramana C."/>
            <person name="Sasikala C."/>
        </authorList>
    </citation>
    <scope>NUCLEOTIDE SEQUENCE</scope>
    <source>
        <strain evidence="1">JY119</strain>
    </source>
</reference>
<gene>
    <name evidence="1" type="ORF">M8818_001993</name>
</gene>
<comment type="caution">
    <text evidence="1">The sequence shown here is derived from an EMBL/GenBank/DDBJ whole genome shotgun (WGS) entry which is preliminary data.</text>
</comment>
<accession>A0ACC3SIP9</accession>
<proteinExistence type="predicted"/>